<dbReference type="PANTHER" id="PTHR47080">
    <property type="entry name" value="CHROMOSOME 16 OPEN READING FRAME 96"/>
    <property type="match status" value="1"/>
</dbReference>
<feature type="region of interest" description="Disordered" evidence="1">
    <location>
        <begin position="324"/>
        <end position="371"/>
    </location>
</feature>
<feature type="compositionally biased region" description="Pro residues" evidence="1">
    <location>
        <begin position="362"/>
        <end position="371"/>
    </location>
</feature>
<feature type="non-terminal residue" evidence="3">
    <location>
        <position position="371"/>
    </location>
</feature>
<organism evidence="3 4">
    <name type="scientific">Brenthis ino</name>
    <name type="common">lesser marbled fritillary</name>
    <dbReference type="NCBI Taxonomy" id="405034"/>
    <lineage>
        <taxon>Eukaryota</taxon>
        <taxon>Metazoa</taxon>
        <taxon>Ecdysozoa</taxon>
        <taxon>Arthropoda</taxon>
        <taxon>Hexapoda</taxon>
        <taxon>Insecta</taxon>
        <taxon>Pterygota</taxon>
        <taxon>Neoptera</taxon>
        <taxon>Endopterygota</taxon>
        <taxon>Lepidoptera</taxon>
        <taxon>Glossata</taxon>
        <taxon>Ditrysia</taxon>
        <taxon>Papilionoidea</taxon>
        <taxon>Nymphalidae</taxon>
        <taxon>Heliconiinae</taxon>
        <taxon>Argynnini</taxon>
        <taxon>Brenthis</taxon>
    </lineage>
</organism>
<keyword evidence="4" id="KW-1185">Reference proteome</keyword>
<evidence type="ECO:0000256" key="1">
    <source>
        <dbReference type="SAM" id="MobiDB-lite"/>
    </source>
</evidence>
<protein>
    <recommendedName>
        <fullName evidence="2">DUF4795 domain-containing protein</fullName>
    </recommendedName>
</protein>
<dbReference type="EMBL" id="OV170227">
    <property type="protein sequence ID" value="CAH0728788.1"/>
    <property type="molecule type" value="Genomic_DNA"/>
</dbReference>
<reference evidence="3" key="1">
    <citation type="submission" date="2021-12" db="EMBL/GenBank/DDBJ databases">
        <authorList>
            <person name="Martin H S."/>
        </authorList>
    </citation>
    <scope>NUCLEOTIDE SEQUENCE</scope>
</reference>
<name>A0A8J9VRI0_9NEOP</name>
<proteinExistence type="predicted"/>
<feature type="compositionally biased region" description="Polar residues" evidence="1">
    <location>
        <begin position="336"/>
        <end position="359"/>
    </location>
</feature>
<dbReference type="InterPro" id="IPR032013">
    <property type="entry name" value="DUF4795"/>
</dbReference>
<gene>
    <name evidence="3" type="ORF">BINO364_LOCUS13965</name>
</gene>
<dbReference type="Proteomes" id="UP000838878">
    <property type="component" value="Chromosome 7"/>
</dbReference>
<evidence type="ECO:0000313" key="4">
    <source>
        <dbReference type="Proteomes" id="UP000838878"/>
    </source>
</evidence>
<dbReference type="OrthoDB" id="5981048at2759"/>
<evidence type="ECO:0000259" key="2">
    <source>
        <dbReference type="Pfam" id="PF16043"/>
    </source>
</evidence>
<accession>A0A8J9VRI0</accession>
<evidence type="ECO:0000313" key="3">
    <source>
        <dbReference type="EMBL" id="CAH0728788.1"/>
    </source>
</evidence>
<dbReference type="Pfam" id="PF16043">
    <property type="entry name" value="DUF4795"/>
    <property type="match status" value="1"/>
</dbReference>
<dbReference type="PANTHER" id="PTHR47080:SF1">
    <property type="entry name" value="CHROMOSOME 16 OPEN READING FRAME 96"/>
    <property type="match status" value="1"/>
</dbReference>
<sequence>MQHDLEAGLESMGEALANTGGDTAAVSELNSNFTDLQLDLEITNMKQKELKENQDLLSTDLQSLWNQIEFLVGTKSDREEVADALRDKAGLGALNGLVTHQQFDAVRGDFEKRIGAAYDKFNNQEIIWQKAIDDLLRELNEKADWVQVASLRDDVNDNLEKLRKRVDEMMKVVGEPRAAAISRTLFQNAACLSCSSPAHMQLEEPNIPILPAFSKATRQPSIGTDDVKPKEDGDHGICYPGKPIPHPPDPRSHFCQRYCGGSHTKVSTTLKKAPTEIIITPQRQVTHEIGSDGKVYRTDEPQQKRVPCLPCNSPERKILQPLEIETGQSRHEFGSDSDTTSLDFIPQLKSSMEQASDNGSMIPPPTVDDKG</sequence>
<dbReference type="AlphaFoldDB" id="A0A8J9VRI0"/>
<feature type="domain" description="DUF4795" evidence="2">
    <location>
        <begin position="21"/>
        <end position="215"/>
    </location>
</feature>